<dbReference type="Pfam" id="PF12704">
    <property type="entry name" value="MacB_PCD"/>
    <property type="match status" value="1"/>
</dbReference>
<dbReference type="Proteomes" id="UP000663281">
    <property type="component" value="Chromosome"/>
</dbReference>
<evidence type="ECO:0000256" key="3">
    <source>
        <dbReference type="ARBA" id="ARBA00022692"/>
    </source>
</evidence>
<feature type="transmembrane region" description="Helical" evidence="6">
    <location>
        <begin position="309"/>
        <end position="334"/>
    </location>
</feature>
<evidence type="ECO:0000313" key="10">
    <source>
        <dbReference type="Proteomes" id="UP000663281"/>
    </source>
</evidence>
<dbReference type="PANTHER" id="PTHR30572:SF18">
    <property type="entry name" value="ABC-TYPE MACROLIDE FAMILY EXPORT SYSTEM PERMEASE COMPONENT 2"/>
    <property type="match status" value="1"/>
</dbReference>
<dbReference type="PANTHER" id="PTHR30572">
    <property type="entry name" value="MEMBRANE COMPONENT OF TRANSPORTER-RELATED"/>
    <property type="match status" value="1"/>
</dbReference>
<feature type="transmembrane region" description="Helical" evidence="6">
    <location>
        <begin position="400"/>
        <end position="424"/>
    </location>
</feature>
<dbReference type="GO" id="GO:0005886">
    <property type="term" value="C:plasma membrane"/>
    <property type="evidence" value="ECO:0007669"/>
    <property type="project" value="UniProtKB-SubCell"/>
</dbReference>
<feature type="transmembrane region" description="Helical" evidence="6">
    <location>
        <begin position="21"/>
        <end position="40"/>
    </location>
</feature>
<evidence type="ECO:0000256" key="6">
    <source>
        <dbReference type="SAM" id="Phobius"/>
    </source>
</evidence>
<dbReference type="Pfam" id="PF02687">
    <property type="entry name" value="FtsX"/>
    <property type="match status" value="1"/>
</dbReference>
<accession>A0A974XL85</accession>
<evidence type="ECO:0000259" key="8">
    <source>
        <dbReference type="Pfam" id="PF12704"/>
    </source>
</evidence>
<dbReference type="InterPro" id="IPR050250">
    <property type="entry name" value="Macrolide_Exporter_MacB"/>
</dbReference>
<evidence type="ECO:0000256" key="5">
    <source>
        <dbReference type="ARBA" id="ARBA00023136"/>
    </source>
</evidence>
<evidence type="ECO:0000256" key="1">
    <source>
        <dbReference type="ARBA" id="ARBA00004651"/>
    </source>
</evidence>
<dbReference type="RefSeq" id="WP_207320621.1">
    <property type="nucleotide sequence ID" value="NZ_CP071501.1"/>
</dbReference>
<proteinExistence type="predicted"/>
<keyword evidence="5 6" id="KW-0472">Membrane</keyword>
<feature type="transmembrane region" description="Helical" evidence="6">
    <location>
        <begin position="358"/>
        <end position="380"/>
    </location>
</feature>
<gene>
    <name evidence="9" type="ORF">JYB88_13940</name>
</gene>
<evidence type="ECO:0000259" key="7">
    <source>
        <dbReference type="Pfam" id="PF02687"/>
    </source>
</evidence>
<sequence length="435" mass="49462">MFMHYLDLAWRSLRKTPLMSLLMVFAISIGIGITIMTLNVHQVMSTNPSGERSDKLLGVQLWTQGQDTWRNYSAILTYQDVINLRRGTVPVRQAAMFRTGKAITTDNPDIEAEMQSVRITDSDFFAMFSVPFLYGNVWDKAVDEVPEHVVVIGKELNDKLFDGRNSVGETLYLNTKPYRIVGVTDHWSPKPRYYDLTTGSMQDAELLFVPFSLTPIEEFEVWGNTNGWKFEPLRTYQDRMASEKAWLQFWAEVDTPEQRKAFQDYLNAYVDSQQQLGRFTDKSRDSWARTMNVAELLEFHEVVPEDNKILIGLSLLFLLVCLVNILGLMLTKFLKRAPEVGVRRAIGASKRQIFAQHLVEVGCIGAIGGALGLLWAWSALQYLAKKFFLEEAMTNLDPSIWVIAPSIAIVSAMLAGMYPAWVICKTKPSVYLKSQ</sequence>
<feature type="domain" description="MacB-like periplasmic core" evidence="8">
    <location>
        <begin position="20"/>
        <end position="268"/>
    </location>
</feature>
<reference evidence="9 10" key="1">
    <citation type="submission" date="2021-03" db="EMBL/GenBank/DDBJ databases">
        <title>Novel species identification of genus Shewanella.</title>
        <authorList>
            <person name="Liu G."/>
            <person name="Zhang Q."/>
        </authorList>
    </citation>
    <scope>NUCLEOTIDE SEQUENCE [LARGE SCALE GENOMIC DNA]</scope>
    <source>
        <strain evidence="9 10">FJAT-53726</strain>
    </source>
</reference>
<keyword evidence="3 6" id="KW-0812">Transmembrane</keyword>
<evidence type="ECO:0000256" key="4">
    <source>
        <dbReference type="ARBA" id="ARBA00022989"/>
    </source>
</evidence>
<dbReference type="AlphaFoldDB" id="A0A974XL85"/>
<keyword evidence="4 6" id="KW-1133">Transmembrane helix</keyword>
<comment type="subcellular location">
    <subcellularLocation>
        <location evidence="1">Cell membrane</location>
        <topology evidence="1">Multi-pass membrane protein</topology>
    </subcellularLocation>
</comment>
<dbReference type="InterPro" id="IPR003838">
    <property type="entry name" value="ABC3_permease_C"/>
</dbReference>
<dbReference type="GO" id="GO:0022857">
    <property type="term" value="F:transmembrane transporter activity"/>
    <property type="evidence" value="ECO:0007669"/>
    <property type="project" value="TreeGrafter"/>
</dbReference>
<feature type="domain" description="ABC3 transporter permease C-terminal" evidence="7">
    <location>
        <begin position="313"/>
        <end position="428"/>
    </location>
</feature>
<protein>
    <submittedName>
        <fullName evidence="9">ABC transporter permease</fullName>
    </submittedName>
</protein>
<keyword evidence="10" id="KW-1185">Reference proteome</keyword>
<evidence type="ECO:0000256" key="2">
    <source>
        <dbReference type="ARBA" id="ARBA00022475"/>
    </source>
</evidence>
<keyword evidence="2" id="KW-1003">Cell membrane</keyword>
<dbReference type="KEGG" id="scyp:JYB88_13940"/>
<evidence type="ECO:0000313" key="9">
    <source>
        <dbReference type="EMBL" id="QSX29303.1"/>
    </source>
</evidence>
<dbReference type="InterPro" id="IPR025857">
    <property type="entry name" value="MacB_PCD"/>
</dbReference>
<organism evidence="9 10">
    <name type="scientific">Shewanella cyperi</name>
    <dbReference type="NCBI Taxonomy" id="2814292"/>
    <lineage>
        <taxon>Bacteria</taxon>
        <taxon>Pseudomonadati</taxon>
        <taxon>Pseudomonadota</taxon>
        <taxon>Gammaproteobacteria</taxon>
        <taxon>Alteromonadales</taxon>
        <taxon>Shewanellaceae</taxon>
        <taxon>Shewanella</taxon>
    </lineage>
</organism>
<dbReference type="EMBL" id="CP071504">
    <property type="protein sequence ID" value="QSX29303.1"/>
    <property type="molecule type" value="Genomic_DNA"/>
</dbReference>
<name>A0A974XL85_9GAMM</name>